<dbReference type="GO" id="GO:0000045">
    <property type="term" value="P:autophagosome assembly"/>
    <property type="evidence" value="ECO:0007669"/>
    <property type="project" value="TreeGrafter"/>
</dbReference>
<evidence type="ECO:0000313" key="5">
    <source>
        <dbReference type="Proteomes" id="UP001489004"/>
    </source>
</evidence>
<dbReference type="Pfam" id="PF00789">
    <property type="entry name" value="UBX"/>
    <property type="match status" value="1"/>
</dbReference>
<gene>
    <name evidence="4" type="ORF">WJX72_000506</name>
</gene>
<dbReference type="InterPro" id="IPR036241">
    <property type="entry name" value="NSFL1C_SEP_dom_sf"/>
</dbReference>
<keyword evidence="5" id="KW-1185">Reference proteome</keyword>
<feature type="domain" description="SEP" evidence="3">
    <location>
        <begin position="103"/>
        <end position="168"/>
    </location>
</feature>
<dbReference type="SMART" id="SM00553">
    <property type="entry name" value="SEP"/>
    <property type="match status" value="1"/>
</dbReference>
<proteinExistence type="predicted"/>
<reference evidence="4 5" key="1">
    <citation type="journal article" date="2024" name="Nat. Commun.">
        <title>Phylogenomics reveals the evolutionary origins of lichenization in chlorophyte algae.</title>
        <authorList>
            <person name="Puginier C."/>
            <person name="Libourel C."/>
            <person name="Otte J."/>
            <person name="Skaloud P."/>
            <person name="Haon M."/>
            <person name="Grisel S."/>
            <person name="Petersen M."/>
            <person name="Berrin J.G."/>
            <person name="Delaux P.M."/>
            <person name="Dal Grande F."/>
            <person name="Keller J."/>
        </authorList>
    </citation>
    <scope>NUCLEOTIDE SEQUENCE [LARGE SCALE GENOMIC DNA]</scope>
    <source>
        <strain evidence="4 5">SAG 2043</strain>
    </source>
</reference>
<dbReference type="GO" id="GO:0043161">
    <property type="term" value="P:proteasome-mediated ubiquitin-dependent protein catabolic process"/>
    <property type="evidence" value="ECO:0007669"/>
    <property type="project" value="TreeGrafter"/>
</dbReference>
<evidence type="ECO:0000259" key="3">
    <source>
        <dbReference type="PROSITE" id="PS51399"/>
    </source>
</evidence>
<feature type="compositionally biased region" description="Acidic residues" evidence="1">
    <location>
        <begin position="9"/>
        <end position="20"/>
    </location>
</feature>
<dbReference type="PANTHER" id="PTHR23333">
    <property type="entry name" value="UBX DOMAIN CONTAINING PROTEIN"/>
    <property type="match status" value="1"/>
</dbReference>
<accession>A0AAW1PTF9</accession>
<dbReference type="EMBL" id="JALJOR010000009">
    <property type="protein sequence ID" value="KAK9811242.1"/>
    <property type="molecule type" value="Genomic_DNA"/>
</dbReference>
<evidence type="ECO:0000256" key="1">
    <source>
        <dbReference type="SAM" id="MobiDB-lite"/>
    </source>
</evidence>
<dbReference type="GO" id="GO:0005634">
    <property type="term" value="C:nucleus"/>
    <property type="evidence" value="ECO:0007669"/>
    <property type="project" value="TreeGrafter"/>
</dbReference>
<evidence type="ECO:0000259" key="2">
    <source>
        <dbReference type="PROSITE" id="PS50033"/>
    </source>
</evidence>
<feature type="region of interest" description="Disordered" evidence="1">
    <location>
        <begin position="1"/>
        <end position="79"/>
    </location>
</feature>
<sequence length="292" mass="30532">MSSGAVSEFVEDSDSDDDGANEYYAGGEKSGQVVRGAPKSKDEAADRVAGLFEKARQAGATQGTAEDLQAPKPQSGAFSGTARTLAGDAPVAPAQALAPASQPVVHTITFYNNGIFVVDNGEPRHVHDPANLPFMMSIQKGECPAELEPESPGTPINVNLVRKDDEYKPPAKPRYAAFSGPGHSLTGGASSSSSVAASSSVPPGTSDDVKWEGVKESEPTTSIQLRLNDGSRLVVRFNLSHTVGDVRRFIQASRPDMRSGYALMTAFPSAQLTDDSQTIGAAGLSNAVIIQK</sequence>
<protein>
    <submittedName>
        <fullName evidence="4">Uncharacterized protein</fullName>
    </submittedName>
</protein>
<feature type="domain" description="UBX" evidence="2">
    <location>
        <begin position="216"/>
        <end position="292"/>
    </location>
</feature>
<dbReference type="Gene3D" id="3.30.420.210">
    <property type="entry name" value="SEP domain"/>
    <property type="match status" value="1"/>
</dbReference>
<dbReference type="GO" id="GO:0007030">
    <property type="term" value="P:Golgi organization"/>
    <property type="evidence" value="ECO:0007669"/>
    <property type="project" value="TreeGrafter"/>
</dbReference>
<dbReference type="AlphaFoldDB" id="A0AAW1PTF9"/>
<dbReference type="InterPro" id="IPR001012">
    <property type="entry name" value="UBX_dom"/>
</dbReference>
<dbReference type="SUPFAM" id="SSF102848">
    <property type="entry name" value="NSFL1 (p97 ATPase) cofactor p47, SEP domain"/>
    <property type="match status" value="1"/>
</dbReference>
<comment type="caution">
    <text evidence="4">The sequence shown here is derived from an EMBL/GenBank/DDBJ whole genome shotgun (WGS) entry which is preliminary data.</text>
</comment>
<dbReference type="SMART" id="SM00166">
    <property type="entry name" value="UBX"/>
    <property type="match status" value="1"/>
</dbReference>
<dbReference type="PROSITE" id="PS51399">
    <property type="entry name" value="SEP"/>
    <property type="match status" value="1"/>
</dbReference>
<feature type="compositionally biased region" description="Low complexity" evidence="1">
    <location>
        <begin position="186"/>
        <end position="206"/>
    </location>
</feature>
<dbReference type="PANTHER" id="PTHR23333:SF20">
    <property type="entry name" value="NSFL1 COFACTOR P47"/>
    <property type="match status" value="1"/>
</dbReference>
<dbReference type="GO" id="GO:0005829">
    <property type="term" value="C:cytosol"/>
    <property type="evidence" value="ECO:0007669"/>
    <property type="project" value="TreeGrafter"/>
</dbReference>
<dbReference type="Gene3D" id="3.10.20.90">
    <property type="entry name" value="Phosphatidylinositol 3-kinase Catalytic Subunit, Chain A, domain 1"/>
    <property type="match status" value="1"/>
</dbReference>
<dbReference type="PROSITE" id="PS50033">
    <property type="entry name" value="UBX"/>
    <property type="match status" value="1"/>
</dbReference>
<dbReference type="GO" id="GO:0061025">
    <property type="term" value="P:membrane fusion"/>
    <property type="evidence" value="ECO:0007669"/>
    <property type="project" value="TreeGrafter"/>
</dbReference>
<feature type="compositionally biased region" description="Basic and acidic residues" evidence="1">
    <location>
        <begin position="207"/>
        <end position="217"/>
    </location>
</feature>
<name>A0AAW1PTF9_9CHLO</name>
<dbReference type="CDD" id="cd01770">
    <property type="entry name" value="UBX_UBXN2"/>
    <property type="match status" value="1"/>
</dbReference>
<dbReference type="InterPro" id="IPR012989">
    <property type="entry name" value="SEP_domain"/>
</dbReference>
<dbReference type="Pfam" id="PF08059">
    <property type="entry name" value="SEP"/>
    <property type="match status" value="1"/>
</dbReference>
<dbReference type="GO" id="GO:0043130">
    <property type="term" value="F:ubiquitin binding"/>
    <property type="evidence" value="ECO:0007669"/>
    <property type="project" value="TreeGrafter"/>
</dbReference>
<organism evidence="4 5">
    <name type="scientific">[Myrmecia] bisecta</name>
    <dbReference type="NCBI Taxonomy" id="41462"/>
    <lineage>
        <taxon>Eukaryota</taxon>
        <taxon>Viridiplantae</taxon>
        <taxon>Chlorophyta</taxon>
        <taxon>core chlorophytes</taxon>
        <taxon>Trebouxiophyceae</taxon>
        <taxon>Trebouxiales</taxon>
        <taxon>Trebouxiaceae</taxon>
        <taxon>Myrmecia</taxon>
    </lineage>
</organism>
<dbReference type="Proteomes" id="UP001489004">
    <property type="component" value="Unassembled WGS sequence"/>
</dbReference>
<dbReference type="InterPro" id="IPR029071">
    <property type="entry name" value="Ubiquitin-like_domsf"/>
</dbReference>
<feature type="region of interest" description="Disordered" evidence="1">
    <location>
        <begin position="171"/>
        <end position="217"/>
    </location>
</feature>
<evidence type="ECO:0000313" key="4">
    <source>
        <dbReference type="EMBL" id="KAK9811242.1"/>
    </source>
</evidence>
<dbReference type="GO" id="GO:0031468">
    <property type="term" value="P:nuclear membrane reassembly"/>
    <property type="evidence" value="ECO:0007669"/>
    <property type="project" value="TreeGrafter"/>
</dbReference>
<dbReference type="SUPFAM" id="SSF54236">
    <property type="entry name" value="Ubiquitin-like"/>
    <property type="match status" value="1"/>
</dbReference>